<comment type="caution">
    <text evidence="1">The sequence shown here is derived from an EMBL/GenBank/DDBJ whole genome shotgun (WGS) entry which is preliminary data.</text>
</comment>
<evidence type="ECO:0000313" key="2">
    <source>
        <dbReference type="Proteomes" id="UP000033869"/>
    </source>
</evidence>
<reference evidence="1 2" key="1">
    <citation type="journal article" date="2015" name="Nature">
        <title>rRNA introns, odd ribosomes, and small enigmatic genomes across a large radiation of phyla.</title>
        <authorList>
            <person name="Brown C.T."/>
            <person name="Hug L.A."/>
            <person name="Thomas B.C."/>
            <person name="Sharon I."/>
            <person name="Castelle C.J."/>
            <person name="Singh A."/>
            <person name="Wilkins M.J."/>
            <person name="Williams K.H."/>
            <person name="Banfield J.F."/>
        </authorList>
    </citation>
    <scope>NUCLEOTIDE SEQUENCE [LARGE SCALE GENOMIC DNA]</scope>
</reference>
<protein>
    <submittedName>
        <fullName evidence="1">Uncharacterized protein</fullName>
    </submittedName>
</protein>
<dbReference type="InterPro" id="IPR046298">
    <property type="entry name" value="DUF6335"/>
</dbReference>
<name>A0A0G0WA57_UNCC2</name>
<organism evidence="1 2">
    <name type="scientific">candidate division CPR2 bacterium GW2011_GWC1_41_48</name>
    <dbReference type="NCBI Taxonomy" id="1618344"/>
    <lineage>
        <taxon>Bacteria</taxon>
        <taxon>Bacteria division CPR2</taxon>
    </lineage>
</organism>
<dbReference type="Proteomes" id="UP000033869">
    <property type="component" value="Unassembled WGS sequence"/>
</dbReference>
<dbReference type="AlphaFoldDB" id="A0A0G0WA57"/>
<gene>
    <name evidence="1" type="ORF">UU65_C0001G0270</name>
</gene>
<dbReference type="Pfam" id="PF19861">
    <property type="entry name" value="DUF6335"/>
    <property type="match status" value="1"/>
</dbReference>
<sequence length="123" mass="14355">MTIRKKAKNLNEKEKEILKKDRENDWELYRTSGGQEILEDLENPEVDINLYADDLDAGWKYDVETGEETISGTVLTPDKDQIDEIGKGIGLTYDVDEELDADKKIKWKEAQRWEPPEPEKEDR</sequence>
<proteinExistence type="predicted"/>
<accession>A0A0G0WA57</accession>
<evidence type="ECO:0000313" key="1">
    <source>
        <dbReference type="EMBL" id="KKS09865.1"/>
    </source>
</evidence>
<dbReference type="EMBL" id="LCBL01000001">
    <property type="protein sequence ID" value="KKS09865.1"/>
    <property type="molecule type" value="Genomic_DNA"/>
</dbReference>